<dbReference type="Pfam" id="PF03911">
    <property type="entry name" value="Sec61_beta"/>
    <property type="match status" value="1"/>
</dbReference>
<evidence type="ECO:0000256" key="3">
    <source>
        <dbReference type="ARBA" id="ARBA00022448"/>
    </source>
</evidence>
<evidence type="ECO:0000256" key="8">
    <source>
        <dbReference type="ARBA" id="ARBA00023010"/>
    </source>
</evidence>
<keyword evidence="8" id="KW-0811">Translocation</keyword>
<keyword evidence="6" id="KW-0653">Protein transport</keyword>
<keyword evidence="5" id="KW-0256">Endoplasmic reticulum</keyword>
<reference evidence="10 11" key="1">
    <citation type="submission" date="2019-12" db="EMBL/GenBank/DDBJ databases">
        <authorList>
            <person name="Alioto T."/>
            <person name="Alioto T."/>
            <person name="Gomez Garrido J."/>
        </authorList>
    </citation>
    <scope>NUCLEOTIDE SEQUENCE [LARGE SCALE GENOMIC DNA]</scope>
</reference>
<organism evidence="10 11">
    <name type="scientific">Olea europaea subsp. europaea</name>
    <dbReference type="NCBI Taxonomy" id="158383"/>
    <lineage>
        <taxon>Eukaryota</taxon>
        <taxon>Viridiplantae</taxon>
        <taxon>Streptophyta</taxon>
        <taxon>Embryophyta</taxon>
        <taxon>Tracheophyta</taxon>
        <taxon>Spermatophyta</taxon>
        <taxon>Magnoliopsida</taxon>
        <taxon>eudicotyledons</taxon>
        <taxon>Gunneridae</taxon>
        <taxon>Pentapetalae</taxon>
        <taxon>asterids</taxon>
        <taxon>lamiids</taxon>
        <taxon>Lamiales</taxon>
        <taxon>Oleaceae</taxon>
        <taxon>Oleeae</taxon>
        <taxon>Olea</taxon>
    </lineage>
</organism>
<evidence type="ECO:0000256" key="2">
    <source>
        <dbReference type="ARBA" id="ARBA00006103"/>
    </source>
</evidence>
<dbReference type="OrthoDB" id="5401193at2759"/>
<evidence type="ECO:0000256" key="9">
    <source>
        <dbReference type="ARBA" id="ARBA00023136"/>
    </source>
</evidence>
<evidence type="ECO:0000256" key="4">
    <source>
        <dbReference type="ARBA" id="ARBA00022692"/>
    </source>
</evidence>
<comment type="subcellular location">
    <subcellularLocation>
        <location evidence="1">Endoplasmic reticulum membrane</location>
        <topology evidence="1">Single-pass membrane protein</topology>
    </subcellularLocation>
</comment>
<gene>
    <name evidence="10" type="ORF">OLEA9_A087543</name>
</gene>
<protein>
    <submittedName>
        <fullName evidence="10">Transport Sec61 subunit beta-like</fullName>
    </submittedName>
</protein>
<evidence type="ECO:0000256" key="7">
    <source>
        <dbReference type="ARBA" id="ARBA00022989"/>
    </source>
</evidence>
<comment type="caution">
    <text evidence="10">The sequence shown here is derived from an EMBL/GenBank/DDBJ whole genome shotgun (WGS) entry which is preliminary data.</text>
</comment>
<keyword evidence="9" id="KW-0472">Membrane</keyword>
<evidence type="ECO:0000256" key="6">
    <source>
        <dbReference type="ARBA" id="ARBA00022927"/>
    </source>
</evidence>
<comment type="similarity">
    <text evidence="2">Belongs to the SEC61-beta family.</text>
</comment>
<dbReference type="AlphaFoldDB" id="A0A8S0PDQ1"/>
<proteinExistence type="inferred from homology"/>
<keyword evidence="7" id="KW-1133">Transmembrane helix</keyword>
<dbReference type="GO" id="GO:0005784">
    <property type="term" value="C:Sec61 translocon complex"/>
    <property type="evidence" value="ECO:0007669"/>
    <property type="project" value="InterPro"/>
</dbReference>
<dbReference type="InterPro" id="IPR030671">
    <property type="entry name" value="Sec61-beta/Sbh"/>
</dbReference>
<evidence type="ECO:0000256" key="1">
    <source>
        <dbReference type="ARBA" id="ARBA00004389"/>
    </source>
</evidence>
<dbReference type="EMBL" id="CACTIH010000011">
    <property type="protein sequence ID" value="CAA2934152.1"/>
    <property type="molecule type" value="Genomic_DNA"/>
</dbReference>
<dbReference type="Proteomes" id="UP000594638">
    <property type="component" value="Unassembled WGS sequence"/>
</dbReference>
<keyword evidence="11" id="KW-1185">Reference proteome</keyword>
<sequence>MAMLPRGSYADMHCRRLGGGSSNSSSSGGASGSNMLRFYKDDAPGLKISPTVVLVRSFIGFVTALHAFGKFYRYKSGHAATSTTACHNHHRQATKPRKKLNKTPQQQRLEGFILGLRFHQDVGVL</sequence>
<keyword evidence="4" id="KW-0812">Transmembrane</keyword>
<dbReference type="PANTHER" id="PTHR13509">
    <property type="entry name" value="SEC61 SUBUNIT BETA"/>
    <property type="match status" value="1"/>
</dbReference>
<dbReference type="Gramene" id="OE9A087543T1">
    <property type="protein sequence ID" value="OE9A087543C1"/>
    <property type="gene ID" value="OE9A087543"/>
</dbReference>
<name>A0A8S0PDQ1_OLEEU</name>
<evidence type="ECO:0000313" key="11">
    <source>
        <dbReference type="Proteomes" id="UP000594638"/>
    </source>
</evidence>
<dbReference type="GO" id="GO:0006886">
    <property type="term" value="P:intracellular protein transport"/>
    <property type="evidence" value="ECO:0007669"/>
    <property type="project" value="InterPro"/>
</dbReference>
<keyword evidence="3" id="KW-0813">Transport</keyword>
<dbReference type="InterPro" id="IPR016482">
    <property type="entry name" value="SecG/Sec61-beta/Sbh"/>
</dbReference>
<accession>A0A8S0PDQ1</accession>
<evidence type="ECO:0000256" key="5">
    <source>
        <dbReference type="ARBA" id="ARBA00022824"/>
    </source>
</evidence>
<evidence type="ECO:0000313" key="10">
    <source>
        <dbReference type="EMBL" id="CAA2934152.1"/>
    </source>
</evidence>